<accession>A0AAD2FM14</accession>
<proteinExistence type="predicted"/>
<protein>
    <submittedName>
        <fullName evidence="1">Uncharacterized protein</fullName>
    </submittedName>
</protein>
<comment type="caution">
    <text evidence="1">The sequence shown here is derived from an EMBL/GenBank/DDBJ whole genome shotgun (WGS) entry which is preliminary data.</text>
</comment>
<reference evidence="1" key="1">
    <citation type="submission" date="2023-08" db="EMBL/GenBank/DDBJ databases">
        <authorList>
            <person name="Audoor S."/>
            <person name="Bilcke G."/>
        </authorList>
    </citation>
    <scope>NUCLEOTIDE SEQUENCE</scope>
</reference>
<dbReference type="Proteomes" id="UP001295423">
    <property type="component" value="Unassembled WGS sequence"/>
</dbReference>
<gene>
    <name evidence="1" type="ORF">CYCCA115_LOCUS8675</name>
</gene>
<evidence type="ECO:0000313" key="2">
    <source>
        <dbReference type="Proteomes" id="UP001295423"/>
    </source>
</evidence>
<dbReference type="AlphaFoldDB" id="A0AAD2FM14"/>
<organism evidence="1 2">
    <name type="scientific">Cylindrotheca closterium</name>
    <dbReference type="NCBI Taxonomy" id="2856"/>
    <lineage>
        <taxon>Eukaryota</taxon>
        <taxon>Sar</taxon>
        <taxon>Stramenopiles</taxon>
        <taxon>Ochrophyta</taxon>
        <taxon>Bacillariophyta</taxon>
        <taxon>Bacillariophyceae</taxon>
        <taxon>Bacillariophycidae</taxon>
        <taxon>Bacillariales</taxon>
        <taxon>Bacillariaceae</taxon>
        <taxon>Cylindrotheca</taxon>
    </lineage>
</organism>
<feature type="non-terminal residue" evidence="1">
    <location>
        <position position="1"/>
    </location>
</feature>
<dbReference type="EMBL" id="CAKOGP040001170">
    <property type="protein sequence ID" value="CAJ1943960.1"/>
    <property type="molecule type" value="Genomic_DNA"/>
</dbReference>
<sequence>NNWDDDFFPQLLELKWPPEDRLIERDCTCDFWEKIRYRY</sequence>
<evidence type="ECO:0000313" key="1">
    <source>
        <dbReference type="EMBL" id="CAJ1943960.1"/>
    </source>
</evidence>
<name>A0AAD2FM14_9STRA</name>
<keyword evidence="2" id="KW-1185">Reference proteome</keyword>